<proteinExistence type="predicted"/>
<feature type="compositionally biased region" description="Basic residues" evidence="1">
    <location>
        <begin position="48"/>
        <end position="68"/>
    </location>
</feature>
<organism evidence="2 3">
    <name type="scientific">Dendrobium nobile</name>
    <name type="common">Orchid</name>
    <dbReference type="NCBI Taxonomy" id="94219"/>
    <lineage>
        <taxon>Eukaryota</taxon>
        <taxon>Viridiplantae</taxon>
        <taxon>Streptophyta</taxon>
        <taxon>Embryophyta</taxon>
        <taxon>Tracheophyta</taxon>
        <taxon>Spermatophyta</taxon>
        <taxon>Magnoliopsida</taxon>
        <taxon>Liliopsida</taxon>
        <taxon>Asparagales</taxon>
        <taxon>Orchidaceae</taxon>
        <taxon>Epidendroideae</taxon>
        <taxon>Malaxideae</taxon>
        <taxon>Dendrobiinae</taxon>
        <taxon>Dendrobium</taxon>
    </lineage>
</organism>
<evidence type="ECO:0000313" key="3">
    <source>
        <dbReference type="Proteomes" id="UP000829196"/>
    </source>
</evidence>
<reference evidence="2" key="1">
    <citation type="journal article" date="2022" name="Front. Genet.">
        <title>Chromosome-Scale Assembly of the Dendrobium nobile Genome Provides Insights Into the Molecular Mechanism of the Biosynthesis of the Medicinal Active Ingredient of Dendrobium.</title>
        <authorList>
            <person name="Xu Q."/>
            <person name="Niu S.-C."/>
            <person name="Li K.-L."/>
            <person name="Zheng P.-J."/>
            <person name="Zhang X.-J."/>
            <person name="Jia Y."/>
            <person name="Liu Y."/>
            <person name="Niu Y.-X."/>
            <person name="Yu L.-H."/>
            <person name="Chen D.-F."/>
            <person name="Zhang G.-Q."/>
        </authorList>
    </citation>
    <scope>NUCLEOTIDE SEQUENCE</scope>
    <source>
        <tissue evidence="2">Leaf</tissue>
    </source>
</reference>
<comment type="caution">
    <text evidence="2">The sequence shown here is derived from an EMBL/GenBank/DDBJ whole genome shotgun (WGS) entry which is preliminary data.</text>
</comment>
<evidence type="ECO:0000256" key="1">
    <source>
        <dbReference type="SAM" id="MobiDB-lite"/>
    </source>
</evidence>
<evidence type="ECO:0000313" key="2">
    <source>
        <dbReference type="EMBL" id="KAI0527316.1"/>
    </source>
</evidence>
<dbReference type="EMBL" id="JAGYWB010000003">
    <property type="protein sequence ID" value="KAI0527316.1"/>
    <property type="molecule type" value="Genomic_DNA"/>
</dbReference>
<gene>
    <name evidence="2" type="ORF">KFK09_002915</name>
</gene>
<dbReference type="AlphaFoldDB" id="A0A8T3C8I8"/>
<protein>
    <submittedName>
        <fullName evidence="2">Uncharacterized protein</fullName>
    </submittedName>
</protein>
<dbReference type="Proteomes" id="UP000829196">
    <property type="component" value="Unassembled WGS sequence"/>
</dbReference>
<keyword evidence="3" id="KW-1185">Reference proteome</keyword>
<sequence length="154" mass="17444">MKYLTKQKLQSKLKSLGEGSAGERICFQRRCGGGGAPPEEETRGGGIKGRKTGSHRKVLWQSRRRKKMAGTNRRGGEGKTLSEWTPRLFVKHERDLTLPLHEKSVSCLKISMHESSYSQRGLIPSLNCTSNWSLTTNYSFELTSRFQKTCLLIR</sequence>
<name>A0A8T3C8I8_DENNO</name>
<accession>A0A8T3C8I8</accession>
<feature type="region of interest" description="Disordered" evidence="1">
    <location>
        <begin position="28"/>
        <end position="80"/>
    </location>
</feature>